<protein>
    <submittedName>
        <fullName evidence="4">N(G),N(G)-dimethylarginine dimethylaminohydrolase</fullName>
    </submittedName>
</protein>
<comment type="caution">
    <text evidence="4">The sequence shown here is derived from an EMBL/GenBank/DDBJ whole genome shotgun (WGS) entry which is preliminary data.</text>
</comment>
<dbReference type="RefSeq" id="WP_065411718.1">
    <property type="nucleotide sequence ID" value="NZ_MAYT01000029.1"/>
</dbReference>
<feature type="active site" description="Nucleophile" evidence="3">
    <location>
        <position position="248"/>
    </location>
</feature>
<dbReference type="InterPro" id="IPR033199">
    <property type="entry name" value="DDAH-like"/>
</dbReference>
<accession>A0A1B9AG79</accession>
<dbReference type="PANTHER" id="PTHR12737:SF9">
    <property type="entry name" value="DIMETHYLARGININASE"/>
    <property type="match status" value="1"/>
</dbReference>
<evidence type="ECO:0000256" key="3">
    <source>
        <dbReference type="PIRSR" id="PIRSR633199-1"/>
    </source>
</evidence>
<dbReference type="GO" id="GO:0016403">
    <property type="term" value="F:dimethylargininase activity"/>
    <property type="evidence" value="ECO:0007669"/>
    <property type="project" value="TreeGrafter"/>
</dbReference>
<dbReference type="PANTHER" id="PTHR12737">
    <property type="entry name" value="DIMETHYLARGININE DIMETHYLAMINOHYDROLASE"/>
    <property type="match status" value="1"/>
</dbReference>
<keyword evidence="5" id="KW-1185">Reference proteome</keyword>
<dbReference type="EMBL" id="MAYT01000029">
    <property type="protein sequence ID" value="OCA82847.1"/>
    <property type="molecule type" value="Genomic_DNA"/>
</dbReference>
<keyword evidence="2 4" id="KW-0378">Hydrolase</keyword>
<proteinExistence type="inferred from homology"/>
<evidence type="ECO:0000313" key="4">
    <source>
        <dbReference type="EMBL" id="OCA82847.1"/>
    </source>
</evidence>
<feature type="active site" description="Proton donor" evidence="3">
    <location>
        <position position="161"/>
    </location>
</feature>
<name>A0A1B9AG79_9BACI</name>
<dbReference type="GO" id="GO:0016597">
    <property type="term" value="F:amino acid binding"/>
    <property type="evidence" value="ECO:0007669"/>
    <property type="project" value="TreeGrafter"/>
</dbReference>
<organism evidence="4 5">
    <name type="scientific">Pseudobacillus wudalianchiensis</name>
    <dbReference type="NCBI Taxonomy" id="1743143"/>
    <lineage>
        <taxon>Bacteria</taxon>
        <taxon>Bacillati</taxon>
        <taxon>Bacillota</taxon>
        <taxon>Bacilli</taxon>
        <taxon>Bacillales</taxon>
        <taxon>Bacillaceae</taxon>
        <taxon>Pseudobacillus</taxon>
    </lineage>
</organism>
<dbReference type="Gene3D" id="3.75.10.10">
    <property type="entry name" value="L-arginine/glycine Amidinotransferase, Chain A"/>
    <property type="match status" value="1"/>
</dbReference>
<evidence type="ECO:0000256" key="2">
    <source>
        <dbReference type="ARBA" id="ARBA00022801"/>
    </source>
</evidence>
<reference evidence="5" key="1">
    <citation type="submission" date="2016-05" db="EMBL/GenBank/DDBJ databases">
        <authorList>
            <person name="Liu B."/>
            <person name="Wang J."/>
            <person name="Zhu Y."/>
            <person name="Liu G."/>
            <person name="Chen Q."/>
            <person name="Chen Z."/>
            <person name="Lan J."/>
            <person name="Che J."/>
            <person name="Ge C."/>
            <person name="Shi H."/>
            <person name="Pan Z."/>
            <person name="Liu X."/>
        </authorList>
    </citation>
    <scope>NUCLEOTIDE SEQUENCE [LARGE SCALE GENOMIC DNA]</scope>
    <source>
        <strain evidence="5">FJAT-27215</strain>
    </source>
</reference>
<dbReference type="GO" id="GO:0000052">
    <property type="term" value="P:citrulline metabolic process"/>
    <property type="evidence" value="ECO:0007669"/>
    <property type="project" value="TreeGrafter"/>
</dbReference>
<dbReference type="Pfam" id="PF19420">
    <property type="entry name" value="DDAH_eukar"/>
    <property type="match status" value="1"/>
</dbReference>
<evidence type="ECO:0000256" key="1">
    <source>
        <dbReference type="ARBA" id="ARBA00008532"/>
    </source>
</evidence>
<sequence>MFKNVIVKTPGKSYVNGLTTSDLGKPDYDKLLEQHDAYVEALKKCGVAVTHLPASEEFPDSTFVEDTAVLTPEFAVISNPGADSRNGEIKEMEPVLKEFYDKLHYIKAPGTLDGGDVLQVEDHFYVGISERTNEEGARQFKEIMESEGYKATIVPLEKFFHLKTGIAYLGNNLIVAAGEFIGHPDFAQYDQLTVSAEDEYSANCILVNDYVIIPKGYEETKRKMNEAGYKTIELEMSEFQKQDGGLSCLSLRF</sequence>
<dbReference type="GO" id="GO:0006525">
    <property type="term" value="P:arginine metabolic process"/>
    <property type="evidence" value="ECO:0007669"/>
    <property type="project" value="TreeGrafter"/>
</dbReference>
<dbReference type="SUPFAM" id="SSF55909">
    <property type="entry name" value="Pentein"/>
    <property type="match status" value="1"/>
</dbReference>
<comment type="similarity">
    <text evidence="1">Belongs to the DDAH family.</text>
</comment>
<dbReference type="AlphaFoldDB" id="A0A1B9AG79"/>
<dbReference type="GO" id="GO:0045429">
    <property type="term" value="P:positive regulation of nitric oxide biosynthetic process"/>
    <property type="evidence" value="ECO:0007669"/>
    <property type="project" value="TreeGrafter"/>
</dbReference>
<gene>
    <name evidence="4" type="ORF">A8F95_14030</name>
</gene>
<evidence type="ECO:0000313" key="5">
    <source>
        <dbReference type="Proteomes" id="UP000092578"/>
    </source>
</evidence>
<dbReference type="Proteomes" id="UP000092578">
    <property type="component" value="Unassembled WGS sequence"/>
</dbReference>